<name>A0A1V6YMC8_PENNA</name>
<sequence>MSDEEFNILRRCLFSLFDQTGIEHRLGKFLSMTKDTAVHEIESTIIETNLFLETRLDELPGITARFLRLERYKNWFEDGEIWESLYEAQLEKQLSTCPQVITDIDLLLDRLSPLPMLAKKEYETADSMWYTLPRSPMRLSKVMLAHSAIEQVAIASDDEGEEGKRTGREWTKGILYCIRFVSGVLVANIILTIIAVVLAYSKYGSGGFGYAPVYQGKCSVAKNSATGIHLVINILSTIMLGASNYCMQCLAAPSRSEVDEAHRKRAWLAIGIPDIAHLVLRAPARRRWLGIVLLATSFPIHLIYNSAAYYSMQPQEYGVSVFHDIRALESLESTHLKLDYGVCFDKYTGMNASELQHVIRDERYERLNKKDCIDRFAQDYLLGQKAVLVMTNISLPSDVPLVYVGSGNSASDFTSPYTTVYQWMCSALPSCDASTLRDNMDDWAVEAYRWFPLQLMDDLDGFRSRKRADTESESNIECTTAGATMEMQLPTFTVDHCLSVQAEESCQLVFLPPVCLVVILCNAIKLVCMILAARDDREEVFLNIGDAIASFLTHPDPATESAGLLSKDAVKKGTQGWHKTSLIYSRIPPTEIPPVTPRHLPTRKCWAQAVSKSRWLGTLIIFVLILIPVSYLLSLGIKNVTTKYTSSIWTQGLGQPRSGTIITGINIPRTFPNVLALILLSNTPQLLLSCAYFTYNTCLTCMLAAVEYDSYSVNRKYLRVSWPRGRQRSTYYLTLPYRYSLPLLVASAMLHWLVSQSLFYVEIIGSLPTTTSQAITAATAATARGQHGTTDDDTDDEPPKPQPKTITNAAMKPP</sequence>
<feature type="transmembrane region" description="Helical" evidence="2">
    <location>
        <begin position="615"/>
        <end position="637"/>
    </location>
</feature>
<dbReference type="PANTHER" id="PTHR35395:SF1">
    <property type="entry name" value="DUF6536 DOMAIN-CONTAINING PROTEIN"/>
    <property type="match status" value="1"/>
</dbReference>
<evidence type="ECO:0000256" key="1">
    <source>
        <dbReference type="SAM" id="MobiDB-lite"/>
    </source>
</evidence>
<evidence type="ECO:0000313" key="5">
    <source>
        <dbReference type="Proteomes" id="UP000191691"/>
    </source>
</evidence>
<dbReference type="EMBL" id="MOOB01000017">
    <property type="protein sequence ID" value="OQE88362.1"/>
    <property type="molecule type" value="Genomic_DNA"/>
</dbReference>
<evidence type="ECO:0000259" key="3">
    <source>
        <dbReference type="Pfam" id="PF20163"/>
    </source>
</evidence>
<protein>
    <recommendedName>
        <fullName evidence="3">DUF6536 domain-containing protein</fullName>
    </recommendedName>
</protein>
<dbReference type="Pfam" id="PF20163">
    <property type="entry name" value="DUF6536"/>
    <property type="match status" value="1"/>
</dbReference>
<gene>
    <name evidence="4" type="ORF">PENNAL_c0017G05485</name>
</gene>
<reference evidence="5" key="1">
    <citation type="journal article" date="2017" name="Nat. Microbiol.">
        <title>Global analysis of biosynthetic gene clusters reveals vast potential of secondary metabolite production in Penicillium species.</title>
        <authorList>
            <person name="Nielsen J.C."/>
            <person name="Grijseels S."/>
            <person name="Prigent S."/>
            <person name="Ji B."/>
            <person name="Dainat J."/>
            <person name="Nielsen K.F."/>
            <person name="Frisvad J.C."/>
            <person name="Workman M."/>
            <person name="Nielsen J."/>
        </authorList>
    </citation>
    <scope>NUCLEOTIDE SEQUENCE [LARGE SCALE GENOMIC DNA]</scope>
    <source>
        <strain evidence="5">IBT 13039</strain>
    </source>
</reference>
<dbReference type="OMA" id="EASNYAM"/>
<dbReference type="Proteomes" id="UP000191691">
    <property type="component" value="Unassembled WGS sequence"/>
</dbReference>
<keyword evidence="2" id="KW-1133">Transmembrane helix</keyword>
<comment type="caution">
    <text evidence="4">The sequence shown here is derived from an EMBL/GenBank/DDBJ whole genome shotgun (WGS) entry which is preliminary data.</text>
</comment>
<proteinExistence type="predicted"/>
<dbReference type="PANTHER" id="PTHR35395">
    <property type="entry name" value="DUF6536 DOMAIN-CONTAINING PROTEIN"/>
    <property type="match status" value="1"/>
</dbReference>
<dbReference type="AlphaFoldDB" id="A0A1V6YMC8"/>
<keyword evidence="2" id="KW-0812">Transmembrane</keyword>
<feature type="transmembrane region" description="Helical" evidence="2">
    <location>
        <begin position="227"/>
        <end position="247"/>
    </location>
</feature>
<feature type="transmembrane region" description="Helical" evidence="2">
    <location>
        <begin position="288"/>
        <end position="310"/>
    </location>
</feature>
<dbReference type="STRING" id="60175.A0A1V6YMC8"/>
<dbReference type="InterPro" id="IPR046623">
    <property type="entry name" value="DUF6536"/>
</dbReference>
<keyword evidence="5" id="KW-1185">Reference proteome</keyword>
<evidence type="ECO:0000313" key="4">
    <source>
        <dbReference type="EMBL" id="OQE88362.1"/>
    </source>
</evidence>
<accession>A0A1V6YMC8</accession>
<evidence type="ECO:0000256" key="2">
    <source>
        <dbReference type="SAM" id="Phobius"/>
    </source>
</evidence>
<feature type="region of interest" description="Disordered" evidence="1">
    <location>
        <begin position="779"/>
        <end position="814"/>
    </location>
</feature>
<feature type="domain" description="DUF6536" evidence="3">
    <location>
        <begin position="170"/>
        <end position="322"/>
    </location>
</feature>
<organism evidence="4 5">
    <name type="scientific">Penicillium nalgiovense</name>
    <dbReference type="NCBI Taxonomy" id="60175"/>
    <lineage>
        <taxon>Eukaryota</taxon>
        <taxon>Fungi</taxon>
        <taxon>Dikarya</taxon>
        <taxon>Ascomycota</taxon>
        <taxon>Pezizomycotina</taxon>
        <taxon>Eurotiomycetes</taxon>
        <taxon>Eurotiomycetidae</taxon>
        <taxon>Eurotiales</taxon>
        <taxon>Aspergillaceae</taxon>
        <taxon>Penicillium</taxon>
    </lineage>
</organism>
<feature type="transmembrane region" description="Helical" evidence="2">
    <location>
        <begin position="174"/>
        <end position="200"/>
    </location>
</feature>
<keyword evidence="2" id="KW-0472">Membrane</keyword>